<dbReference type="InterPro" id="IPR032710">
    <property type="entry name" value="NTF2-like_dom_sf"/>
</dbReference>
<sequence>MLSLRGISKVLPPVIVNNIQIRSRTAKHWNPKFKKLRGQKFIKVELPNFEELNKTTEELSREKIRSKMKERGILPQRPWTERPVYISSTGTVFEPYVPPEGDGKVSSITKQGAKQKLEYIEKKSKSMMALRKIRSFEDEFEFDDFLKEAQDIYIAAHLAMINKDREKLPQFVTERAYPEVVHNIGDKTINWRFLESIQPPKVVHVRCLDVITKENIFSQITVRFHTQQILAVYDRFGRLIHGNEQLPKDVLEYVVFEKHLSNKYGKWRIHDKIIPSWMPPKEPSRKTHIISE</sequence>
<dbReference type="GO" id="GO:0005739">
    <property type="term" value="C:mitochondrion"/>
    <property type="evidence" value="ECO:0007669"/>
    <property type="project" value="UniProtKB-SubCell"/>
</dbReference>
<dbReference type="PANTHER" id="PTHR28554:SF1">
    <property type="entry name" value="LARGE RIBOSOMAL SUBUNIT PROTEIN ML45"/>
    <property type="match status" value="1"/>
</dbReference>
<dbReference type="FunFam" id="3.10.450.240:FF:000003">
    <property type="entry name" value="39S ribosomal protein L45, mitochondrial"/>
    <property type="match status" value="1"/>
</dbReference>
<dbReference type="PANTHER" id="PTHR28554">
    <property type="entry name" value="39S RIBOSOMAL PROTEIN L45, MITOCHONDRIAL"/>
    <property type="match status" value="1"/>
</dbReference>
<keyword evidence="2" id="KW-0809">Transit peptide</keyword>
<dbReference type="GO" id="GO:0005840">
    <property type="term" value="C:ribosome"/>
    <property type="evidence" value="ECO:0007669"/>
    <property type="project" value="UniProtKB-KW"/>
</dbReference>
<evidence type="ECO:0000256" key="5">
    <source>
        <dbReference type="ARBA" id="ARBA00023274"/>
    </source>
</evidence>
<evidence type="ECO:0000256" key="1">
    <source>
        <dbReference type="ARBA" id="ARBA00004173"/>
    </source>
</evidence>
<evidence type="ECO:0000256" key="2">
    <source>
        <dbReference type="ARBA" id="ARBA00022946"/>
    </source>
</evidence>
<evidence type="ECO:0000256" key="3">
    <source>
        <dbReference type="ARBA" id="ARBA00022980"/>
    </source>
</evidence>
<comment type="subcellular location">
    <subcellularLocation>
        <location evidence="1">Mitochondrion</location>
    </subcellularLocation>
</comment>
<reference evidence="10" key="1">
    <citation type="submission" date="2019-04" db="EMBL/GenBank/DDBJ databases">
        <title>Analysis of the testis transcriptome of the Chagas disease vector Rhodnius prolixus.</title>
        <authorList>
            <person name="Cesar J."/>
            <person name="Ribeiro J.M."/>
            <person name="Pereira M.H."/>
            <person name="Araujo R.N."/>
            <person name="Gontijo N.F."/>
            <person name="Pessoa G."/>
            <person name="Sant'Anna M.V."/>
            <person name="Sorgine M.H."/>
            <person name="Majerowicz D."/>
            <person name="Carvalho A.B."/>
            <person name="Braz G."/>
            <person name="Mesquita R."/>
            <person name="Lagerblad P.O."/>
            <person name="Koerich L.B."/>
        </authorList>
    </citation>
    <scope>NUCLEOTIDE SEQUENCE</scope>
</reference>
<dbReference type="SMART" id="SM00978">
    <property type="entry name" value="Tim44"/>
    <property type="match status" value="1"/>
</dbReference>
<dbReference type="AlphaFoldDB" id="A0A4P6D9H6"/>
<dbReference type="Gene3D" id="3.10.450.240">
    <property type="match status" value="1"/>
</dbReference>
<dbReference type="VEuPathDB" id="VectorBase:RPRC001218"/>
<name>A0A4P6D9H6_RHOPR</name>
<evidence type="ECO:0000256" key="6">
    <source>
        <dbReference type="ARBA" id="ARBA00038073"/>
    </source>
</evidence>
<protein>
    <recommendedName>
        <fullName evidence="7">Large ribosomal subunit protein mL45</fullName>
    </recommendedName>
    <alternativeName>
        <fullName evidence="8">39S ribosomal protein L45, mitochondrial</fullName>
    </alternativeName>
</protein>
<evidence type="ECO:0000256" key="4">
    <source>
        <dbReference type="ARBA" id="ARBA00023128"/>
    </source>
</evidence>
<dbReference type="RefSeq" id="XP_073993527.1">
    <property type="nucleotide sequence ID" value="XM_074137426.1"/>
</dbReference>
<evidence type="ECO:0000259" key="9">
    <source>
        <dbReference type="SMART" id="SM00978"/>
    </source>
</evidence>
<dbReference type="Pfam" id="PF04280">
    <property type="entry name" value="Tim44"/>
    <property type="match status" value="1"/>
</dbReference>
<evidence type="ECO:0000256" key="7">
    <source>
        <dbReference type="ARBA" id="ARBA00039448"/>
    </source>
</evidence>
<comment type="similarity">
    <text evidence="6">Belongs to the mitochondrion-specific ribosomal protein mL45 family.</text>
</comment>
<keyword evidence="5" id="KW-0687">Ribonucleoprotein</keyword>
<evidence type="ECO:0000313" key="10">
    <source>
        <dbReference type="EMBL" id="MOY45646.1"/>
    </source>
</evidence>
<feature type="domain" description="Tim44-like" evidence="9">
    <location>
        <begin position="126"/>
        <end position="274"/>
    </location>
</feature>
<organism evidence="10">
    <name type="scientific">Rhodnius prolixus</name>
    <name type="common">Triatomid bug</name>
    <dbReference type="NCBI Taxonomy" id="13249"/>
    <lineage>
        <taxon>Eukaryota</taxon>
        <taxon>Metazoa</taxon>
        <taxon>Ecdysozoa</taxon>
        <taxon>Arthropoda</taxon>
        <taxon>Hexapoda</taxon>
        <taxon>Insecta</taxon>
        <taxon>Pterygota</taxon>
        <taxon>Neoptera</taxon>
        <taxon>Paraneoptera</taxon>
        <taxon>Hemiptera</taxon>
        <taxon>Heteroptera</taxon>
        <taxon>Panheteroptera</taxon>
        <taxon>Cimicomorpha</taxon>
        <taxon>Reduviidae</taxon>
        <taxon>Triatominae</taxon>
        <taxon>Rhodnius</taxon>
    </lineage>
</organism>
<dbReference type="SUPFAM" id="SSF54427">
    <property type="entry name" value="NTF2-like"/>
    <property type="match status" value="1"/>
</dbReference>
<dbReference type="EMBL" id="GHKJ01000616">
    <property type="protein sequence ID" value="MOY45646.1"/>
    <property type="molecule type" value="Transcribed_RNA"/>
</dbReference>
<keyword evidence="4" id="KW-0496">Mitochondrion</keyword>
<keyword evidence="3 10" id="KW-0689">Ribosomal protein</keyword>
<dbReference type="InterPro" id="IPR007379">
    <property type="entry name" value="Tim44-like_dom"/>
</dbReference>
<proteinExistence type="inferred from homology"/>
<dbReference type="GO" id="GO:1990904">
    <property type="term" value="C:ribonucleoprotein complex"/>
    <property type="evidence" value="ECO:0007669"/>
    <property type="project" value="UniProtKB-KW"/>
</dbReference>
<accession>A0A4P6D9H6</accession>
<evidence type="ECO:0000256" key="8">
    <source>
        <dbReference type="ARBA" id="ARBA00043031"/>
    </source>
</evidence>
<dbReference type="GeneID" id="141458872"/>
<dbReference type="InterPro" id="IPR051975">
    <property type="entry name" value="mtLSU_mL45"/>
</dbReference>